<keyword evidence="3" id="KW-1185">Reference proteome</keyword>
<organism evidence="2 3">
    <name type="scientific">Rhamnella rubrinervis</name>
    <dbReference type="NCBI Taxonomy" id="2594499"/>
    <lineage>
        <taxon>Eukaryota</taxon>
        <taxon>Viridiplantae</taxon>
        <taxon>Streptophyta</taxon>
        <taxon>Embryophyta</taxon>
        <taxon>Tracheophyta</taxon>
        <taxon>Spermatophyta</taxon>
        <taxon>Magnoliopsida</taxon>
        <taxon>eudicotyledons</taxon>
        <taxon>Gunneridae</taxon>
        <taxon>Pentapetalae</taxon>
        <taxon>rosids</taxon>
        <taxon>fabids</taxon>
        <taxon>Rosales</taxon>
        <taxon>Rhamnaceae</taxon>
        <taxon>rhamnoid group</taxon>
        <taxon>Rhamneae</taxon>
        <taxon>Rhamnella</taxon>
    </lineage>
</organism>
<accession>A0A8K0E1C1</accession>
<reference evidence="2" key="1">
    <citation type="submission" date="2020-03" db="EMBL/GenBank/DDBJ databases">
        <title>A high-quality chromosome-level genome assembly of a woody plant with both climbing and erect habits, Rhamnella rubrinervis.</title>
        <authorList>
            <person name="Lu Z."/>
            <person name="Yang Y."/>
            <person name="Zhu X."/>
            <person name="Sun Y."/>
        </authorList>
    </citation>
    <scope>NUCLEOTIDE SEQUENCE</scope>
    <source>
        <strain evidence="2">BYM</strain>
        <tissue evidence="2">Leaf</tissue>
    </source>
</reference>
<proteinExistence type="predicted"/>
<feature type="region of interest" description="Disordered" evidence="1">
    <location>
        <begin position="60"/>
        <end position="124"/>
    </location>
</feature>
<dbReference type="Proteomes" id="UP000796880">
    <property type="component" value="Unassembled WGS sequence"/>
</dbReference>
<dbReference type="AlphaFoldDB" id="A0A8K0E1C1"/>
<evidence type="ECO:0000256" key="1">
    <source>
        <dbReference type="SAM" id="MobiDB-lite"/>
    </source>
</evidence>
<protein>
    <submittedName>
        <fullName evidence="2">Uncharacterized protein</fullName>
    </submittedName>
</protein>
<comment type="caution">
    <text evidence="2">The sequence shown here is derived from an EMBL/GenBank/DDBJ whole genome shotgun (WGS) entry which is preliminary data.</text>
</comment>
<evidence type="ECO:0000313" key="3">
    <source>
        <dbReference type="Proteomes" id="UP000796880"/>
    </source>
</evidence>
<dbReference type="EMBL" id="VOIH02000009">
    <property type="protein sequence ID" value="KAF3438481.1"/>
    <property type="molecule type" value="Genomic_DNA"/>
</dbReference>
<feature type="compositionally biased region" description="Acidic residues" evidence="1">
    <location>
        <begin position="69"/>
        <end position="96"/>
    </location>
</feature>
<sequence>MVERLVVVDLSRGISIITAVGIGRLVSPKPNSRAWRDGSDVQPLFDEDLDEQMARWAQLDAQGFGGPPDAEEDPEEDLEEVVAEDTEKDPEEDSMGTDDYVPRGYTLELRDPKDFDPWDESASD</sequence>
<gene>
    <name evidence="2" type="ORF">FNV43_RR21243</name>
</gene>
<name>A0A8K0E1C1_9ROSA</name>
<evidence type="ECO:0000313" key="2">
    <source>
        <dbReference type="EMBL" id="KAF3438481.1"/>
    </source>
</evidence>